<gene>
    <name evidence="2" type="ORF">OFUS_LOCUS5504</name>
</gene>
<feature type="compositionally biased region" description="Basic and acidic residues" evidence="1">
    <location>
        <begin position="40"/>
        <end position="57"/>
    </location>
</feature>
<name>A0A8J1UT70_OWEFU</name>
<organism evidence="2 3">
    <name type="scientific">Owenia fusiformis</name>
    <name type="common">Polychaete worm</name>
    <dbReference type="NCBI Taxonomy" id="6347"/>
    <lineage>
        <taxon>Eukaryota</taxon>
        <taxon>Metazoa</taxon>
        <taxon>Spiralia</taxon>
        <taxon>Lophotrochozoa</taxon>
        <taxon>Annelida</taxon>
        <taxon>Polychaeta</taxon>
        <taxon>Sedentaria</taxon>
        <taxon>Canalipalpata</taxon>
        <taxon>Sabellida</taxon>
        <taxon>Oweniida</taxon>
        <taxon>Oweniidae</taxon>
        <taxon>Owenia</taxon>
    </lineage>
</organism>
<feature type="compositionally biased region" description="Basic residues" evidence="1">
    <location>
        <begin position="18"/>
        <end position="28"/>
    </location>
</feature>
<accession>A0A8J1UT70</accession>
<dbReference type="Proteomes" id="UP000749559">
    <property type="component" value="Unassembled WGS sequence"/>
</dbReference>
<reference evidence="2" key="1">
    <citation type="submission" date="2022-03" db="EMBL/GenBank/DDBJ databases">
        <authorList>
            <person name="Martin C."/>
        </authorList>
    </citation>
    <scope>NUCLEOTIDE SEQUENCE</scope>
</reference>
<dbReference type="AlphaFoldDB" id="A0A8J1UT70"/>
<feature type="compositionally biased region" description="Acidic residues" evidence="1">
    <location>
        <begin position="178"/>
        <end position="190"/>
    </location>
</feature>
<evidence type="ECO:0000256" key="1">
    <source>
        <dbReference type="SAM" id="MobiDB-lite"/>
    </source>
</evidence>
<evidence type="ECO:0000313" key="3">
    <source>
        <dbReference type="Proteomes" id="UP000749559"/>
    </source>
</evidence>
<comment type="caution">
    <text evidence="2">The sequence shown here is derived from an EMBL/GenBank/DDBJ whole genome shotgun (WGS) entry which is preliminary data.</text>
</comment>
<feature type="compositionally biased region" description="Basic residues" evidence="1">
    <location>
        <begin position="58"/>
        <end position="71"/>
    </location>
</feature>
<keyword evidence="3" id="KW-1185">Reference proteome</keyword>
<feature type="region of interest" description="Disordered" evidence="1">
    <location>
        <begin position="311"/>
        <end position="332"/>
    </location>
</feature>
<sequence length="332" mass="38059">MSDRDDITPEPNATLSCRPKHDKPRLRRSNALSDSDDDVYDKCNNKADNKHTHDDHHKDKKSKPRGLKKLFRSMTLGDKMRIPGQTSPNKHFENFNGALSSRRHTVMESDIKLPDDLDESPKVPKKSKLLRRSSIAEGGLGEFKWWEEPGDELKRIDETITEDKVLKVAKHPKSSTGDDAETDDDEDEAHDDVFNERRHKPKNIQRPGDIAPGKDPRRRTKRSDSIAEGGKAEFNWWDESLDEEDESSAPIGPRYGRGRGKNPKSVGFLMDVLAVASVGTFSYRIYEKPNKVLDRYDFDYWFDDYGWGYGERPNDVYGPSGRKRHSRSLEDS</sequence>
<proteinExistence type="predicted"/>
<evidence type="ECO:0000313" key="2">
    <source>
        <dbReference type="EMBL" id="CAH1778611.1"/>
    </source>
</evidence>
<feature type="region of interest" description="Disordered" evidence="1">
    <location>
        <begin position="161"/>
        <end position="261"/>
    </location>
</feature>
<protein>
    <submittedName>
        <fullName evidence="2">Uncharacterized protein</fullName>
    </submittedName>
</protein>
<feature type="region of interest" description="Disordered" evidence="1">
    <location>
        <begin position="1"/>
        <end position="74"/>
    </location>
</feature>
<dbReference type="EMBL" id="CAIIXF020000003">
    <property type="protein sequence ID" value="CAH1778611.1"/>
    <property type="molecule type" value="Genomic_DNA"/>
</dbReference>